<dbReference type="PRINTS" id="PR00700">
    <property type="entry name" value="PRTYPHPHTASE"/>
</dbReference>
<dbReference type="PROSITE" id="PS50055">
    <property type="entry name" value="TYR_PHOSPHATASE_PTP"/>
    <property type="match status" value="1"/>
</dbReference>
<evidence type="ECO:0000259" key="5">
    <source>
        <dbReference type="PROSITE" id="PS50056"/>
    </source>
</evidence>
<reference evidence="6" key="1">
    <citation type="thesis" date="2021" institute="BYU ScholarsArchive" country="Provo, UT, USA">
        <title>Applications of and Algorithms for Genome Assembly and Genomic Analyses with an Emphasis on Marine Teleosts.</title>
        <authorList>
            <person name="Pickett B.D."/>
        </authorList>
    </citation>
    <scope>NUCLEOTIDE SEQUENCE</scope>
    <source>
        <strain evidence="6">HI-2016</strain>
    </source>
</reference>
<accession>A0A8T2N7P6</accession>
<evidence type="ECO:0000259" key="4">
    <source>
        <dbReference type="PROSITE" id="PS50055"/>
    </source>
</evidence>
<gene>
    <name evidence="6" type="ORF">JZ751_010619</name>
</gene>
<dbReference type="GO" id="GO:0043235">
    <property type="term" value="C:receptor complex"/>
    <property type="evidence" value="ECO:0007669"/>
    <property type="project" value="TreeGrafter"/>
</dbReference>
<dbReference type="InterPro" id="IPR029021">
    <property type="entry name" value="Prot-tyrosine_phosphatase-like"/>
</dbReference>
<dbReference type="InterPro" id="IPR003595">
    <property type="entry name" value="Tyr_Pase_cat"/>
</dbReference>
<feature type="non-terminal residue" evidence="6">
    <location>
        <position position="319"/>
    </location>
</feature>
<dbReference type="FunFam" id="3.90.190.10:FF:000041">
    <property type="entry name" value="phosphatidylinositol phosphatase PTPRQ isoform X1"/>
    <property type="match status" value="1"/>
</dbReference>
<protein>
    <submittedName>
        <fullName evidence="6">Uncharacterized protein</fullName>
    </submittedName>
</protein>
<dbReference type="PANTHER" id="PTHR46957">
    <property type="entry name" value="CYTOKINE RECEPTOR"/>
    <property type="match status" value="1"/>
</dbReference>
<name>A0A8T2N7P6_9TELE</name>
<dbReference type="EMBL" id="JAFBMS010000182">
    <property type="protein sequence ID" value="KAG9333722.1"/>
    <property type="molecule type" value="Genomic_DNA"/>
</dbReference>
<dbReference type="Pfam" id="PF00102">
    <property type="entry name" value="Y_phosphatase"/>
    <property type="match status" value="1"/>
</dbReference>
<keyword evidence="2" id="KW-1133">Transmembrane helix</keyword>
<evidence type="ECO:0000256" key="3">
    <source>
        <dbReference type="ARBA" id="ARBA00023180"/>
    </source>
</evidence>
<dbReference type="InterPro" id="IPR050713">
    <property type="entry name" value="RTP_Phos/Ushers"/>
</dbReference>
<dbReference type="SMART" id="SM00194">
    <property type="entry name" value="PTPc"/>
    <property type="match status" value="1"/>
</dbReference>
<sequence>MVRFRGPAMRLSINQAGVTNTPHVEDLCANDNAKFQEEFAELPKLLHDLATSDADLPWNRSKNRFTNIKPYNNNRVKLLSEPGVPGSDYINASFVSGYLCPNEFIATQGPLPGTVADFWRMIWETRSRTIAMLTQCFEKGRIRCHQYWPEDNKPVTVFGDIVITKLTEDVFPDWTVRVLKVERHGDYMVVKHFNYTSWPEHGVPESSTTLIQFVKSIRATRGHDNTTIVVHCSAGVGRTGVFIALDHLVQHVSDHDFVDIYGLVAELRSERMCMVQNLAQYMFLHQSTMDLLSSKGNSQSVWFVNYSALEKMDSLDAME</sequence>
<dbReference type="CDD" id="cd14616">
    <property type="entry name" value="R-PTPc-Q"/>
    <property type="match status" value="1"/>
</dbReference>
<feature type="domain" description="Tyrosine-protein phosphatase" evidence="4">
    <location>
        <begin position="35"/>
        <end position="291"/>
    </location>
</feature>
<evidence type="ECO:0000313" key="6">
    <source>
        <dbReference type="EMBL" id="KAG9333722.1"/>
    </source>
</evidence>
<keyword evidence="7" id="KW-1185">Reference proteome</keyword>
<dbReference type="PROSITE" id="PS00383">
    <property type="entry name" value="TYR_PHOSPHATASE_1"/>
    <property type="match status" value="1"/>
</dbReference>
<dbReference type="Proteomes" id="UP000824540">
    <property type="component" value="Unassembled WGS sequence"/>
</dbReference>
<dbReference type="PANTHER" id="PTHR46957:SF1">
    <property type="entry name" value="PHOSPHATIDYLINOSITOL PHOSPHATASE PTPRQ"/>
    <property type="match status" value="1"/>
</dbReference>
<dbReference type="InterPro" id="IPR000242">
    <property type="entry name" value="PTP_cat"/>
</dbReference>
<evidence type="ECO:0000313" key="7">
    <source>
        <dbReference type="Proteomes" id="UP000824540"/>
    </source>
</evidence>
<feature type="domain" description="Tyrosine specific protein phosphatases" evidence="5">
    <location>
        <begin position="208"/>
        <end position="282"/>
    </location>
</feature>
<dbReference type="InterPro" id="IPR000387">
    <property type="entry name" value="Tyr_Pase_dom"/>
</dbReference>
<evidence type="ECO:0000256" key="1">
    <source>
        <dbReference type="ARBA" id="ARBA00022692"/>
    </source>
</evidence>
<comment type="caution">
    <text evidence="6">The sequence shown here is derived from an EMBL/GenBank/DDBJ whole genome shotgun (WGS) entry which is preliminary data.</text>
</comment>
<keyword evidence="1" id="KW-0812">Transmembrane</keyword>
<dbReference type="GO" id="GO:0004725">
    <property type="term" value="F:protein tyrosine phosphatase activity"/>
    <property type="evidence" value="ECO:0007669"/>
    <property type="project" value="InterPro"/>
</dbReference>
<keyword evidence="3" id="KW-0325">Glycoprotein</keyword>
<dbReference type="SMART" id="SM00404">
    <property type="entry name" value="PTPc_motif"/>
    <property type="match status" value="1"/>
</dbReference>
<organism evidence="6 7">
    <name type="scientific">Albula glossodonta</name>
    <name type="common">roundjaw bonefish</name>
    <dbReference type="NCBI Taxonomy" id="121402"/>
    <lineage>
        <taxon>Eukaryota</taxon>
        <taxon>Metazoa</taxon>
        <taxon>Chordata</taxon>
        <taxon>Craniata</taxon>
        <taxon>Vertebrata</taxon>
        <taxon>Euteleostomi</taxon>
        <taxon>Actinopterygii</taxon>
        <taxon>Neopterygii</taxon>
        <taxon>Teleostei</taxon>
        <taxon>Albuliformes</taxon>
        <taxon>Albulidae</taxon>
        <taxon>Albula</taxon>
    </lineage>
</organism>
<dbReference type="Gene3D" id="3.90.190.10">
    <property type="entry name" value="Protein tyrosine phosphatase superfamily"/>
    <property type="match status" value="1"/>
</dbReference>
<dbReference type="InterPro" id="IPR016130">
    <property type="entry name" value="Tyr_Pase_AS"/>
</dbReference>
<dbReference type="OrthoDB" id="10253954at2759"/>
<dbReference type="SUPFAM" id="SSF52799">
    <property type="entry name" value="(Phosphotyrosine protein) phosphatases II"/>
    <property type="match status" value="1"/>
</dbReference>
<keyword evidence="2" id="KW-0472">Membrane</keyword>
<dbReference type="AlphaFoldDB" id="A0A8T2N7P6"/>
<dbReference type="PROSITE" id="PS50056">
    <property type="entry name" value="TYR_PHOSPHATASE_2"/>
    <property type="match status" value="1"/>
</dbReference>
<proteinExistence type="predicted"/>
<evidence type="ECO:0000256" key="2">
    <source>
        <dbReference type="ARBA" id="ARBA00022989"/>
    </source>
</evidence>